<evidence type="ECO:0000313" key="2">
    <source>
        <dbReference type="Proteomes" id="UP001162131"/>
    </source>
</evidence>
<proteinExistence type="predicted"/>
<evidence type="ECO:0000313" key="1">
    <source>
        <dbReference type="EMBL" id="CAG9316018.1"/>
    </source>
</evidence>
<gene>
    <name evidence="1" type="ORF">BSTOLATCC_MIC14758</name>
</gene>
<dbReference type="Proteomes" id="UP001162131">
    <property type="component" value="Unassembled WGS sequence"/>
</dbReference>
<reference evidence="1" key="1">
    <citation type="submission" date="2021-09" db="EMBL/GenBank/DDBJ databases">
        <authorList>
            <consortium name="AG Swart"/>
            <person name="Singh M."/>
            <person name="Singh A."/>
            <person name="Seah K."/>
            <person name="Emmerich C."/>
        </authorList>
    </citation>
    <scope>NUCLEOTIDE SEQUENCE</scope>
    <source>
        <strain evidence="1">ATCC30299</strain>
    </source>
</reference>
<protein>
    <recommendedName>
        <fullName evidence="3">Thioredoxin domain-containing protein</fullName>
    </recommendedName>
</protein>
<evidence type="ECO:0008006" key="3">
    <source>
        <dbReference type="Google" id="ProtNLM"/>
    </source>
</evidence>
<dbReference type="Gene3D" id="3.40.30.10">
    <property type="entry name" value="Glutaredoxin"/>
    <property type="match status" value="1"/>
</dbReference>
<dbReference type="EMBL" id="CAJZBQ010000014">
    <property type="protein sequence ID" value="CAG9316018.1"/>
    <property type="molecule type" value="Genomic_DNA"/>
</dbReference>
<accession>A0AAU9IRC4</accession>
<dbReference type="InterPro" id="IPR036249">
    <property type="entry name" value="Thioredoxin-like_sf"/>
</dbReference>
<name>A0AAU9IRC4_9CILI</name>
<dbReference type="AlphaFoldDB" id="A0AAU9IRC4"/>
<keyword evidence="2" id="KW-1185">Reference proteome</keyword>
<organism evidence="1 2">
    <name type="scientific">Blepharisma stoltei</name>
    <dbReference type="NCBI Taxonomy" id="1481888"/>
    <lineage>
        <taxon>Eukaryota</taxon>
        <taxon>Sar</taxon>
        <taxon>Alveolata</taxon>
        <taxon>Ciliophora</taxon>
        <taxon>Postciliodesmatophora</taxon>
        <taxon>Heterotrichea</taxon>
        <taxon>Heterotrichida</taxon>
        <taxon>Blepharismidae</taxon>
        <taxon>Blepharisma</taxon>
    </lineage>
</organism>
<dbReference type="SUPFAM" id="SSF52833">
    <property type="entry name" value="Thioredoxin-like"/>
    <property type="match status" value="1"/>
</dbReference>
<sequence>MLQRLFRAYTSIPGSKVRIIDNFYEHYDTINKEQPSLALFYFKNNWNPECSKDLQSQFLNLTEIPPFSTYICDTSTGVGERTKKYYCVRHEPTFLFLSDGMELQRVIGSDVEELKKQIGRVLKFRASVNWGELSLYPTSGLWEKYHDEYMEEWHEWTREQSEWGEGTIAFNRN</sequence>
<comment type="caution">
    <text evidence="1">The sequence shown here is derived from an EMBL/GenBank/DDBJ whole genome shotgun (WGS) entry which is preliminary data.</text>
</comment>